<protein>
    <submittedName>
        <fullName evidence="1">Uncharacterized protein</fullName>
    </submittedName>
</protein>
<dbReference type="EMBL" id="JASBWV010000008">
    <property type="protein sequence ID" value="KAJ9125007.1"/>
    <property type="molecule type" value="Genomic_DNA"/>
</dbReference>
<organism evidence="1 2">
    <name type="scientific">Naganishia onofrii</name>
    <dbReference type="NCBI Taxonomy" id="1851511"/>
    <lineage>
        <taxon>Eukaryota</taxon>
        <taxon>Fungi</taxon>
        <taxon>Dikarya</taxon>
        <taxon>Basidiomycota</taxon>
        <taxon>Agaricomycotina</taxon>
        <taxon>Tremellomycetes</taxon>
        <taxon>Filobasidiales</taxon>
        <taxon>Filobasidiaceae</taxon>
        <taxon>Naganishia</taxon>
    </lineage>
</organism>
<keyword evidence="2" id="KW-1185">Reference proteome</keyword>
<proteinExistence type="predicted"/>
<gene>
    <name evidence="1" type="ORF">QFC24_002939</name>
</gene>
<sequence>MTDPESQSIEVTYDHLTSIQTNAAEKERCVQERTLDLVPRLVDQLCLPTTPDAASKLLDQSSHILRYLLENASPKELSLSLETELERAIDEIAECFVVDEDLEIDVEEQVNEEAYGAFERKTLESVSRRVCVALNAHRRVLDRLTFKTSKAGILVIEGFRQRLDDFLIDMIQALNEGESISPLSCVELCTAVASWCRQAFSWANNLALAPEEADLLREALGELGIAPKSFSRWMHREDNTSFDDRLVFFPIAALILTSWRLVDELETPQTVPEDTRRPDDNTSEILSISMPLLGSALNGLAKDGAHLWIWHLVSRMKGAQQHADLEEVSMLLELLMPNLAGDPSEASRYALHRLMSTLISLVPEAKGRTVLYQQLISAENPFLSVRLSSLALLREEIAAAMRLQETNSIVHDDTFWSKLAPLVFVLSTADIPLPELPLEAALQDRVIPWSIECAKILLLILSCGSQTGEASHDTPCNIAAH</sequence>
<accession>A0ACC2XP29</accession>
<evidence type="ECO:0000313" key="2">
    <source>
        <dbReference type="Proteomes" id="UP001234202"/>
    </source>
</evidence>
<dbReference type="Proteomes" id="UP001234202">
    <property type="component" value="Unassembled WGS sequence"/>
</dbReference>
<reference evidence="1" key="1">
    <citation type="submission" date="2023-04" db="EMBL/GenBank/DDBJ databases">
        <title>Draft Genome sequencing of Naganishia species isolated from polar environments using Oxford Nanopore Technology.</title>
        <authorList>
            <person name="Leo P."/>
            <person name="Venkateswaran K."/>
        </authorList>
    </citation>
    <scope>NUCLEOTIDE SEQUENCE</scope>
    <source>
        <strain evidence="1">DBVPG 5303</strain>
    </source>
</reference>
<comment type="caution">
    <text evidence="1">The sequence shown here is derived from an EMBL/GenBank/DDBJ whole genome shotgun (WGS) entry which is preliminary data.</text>
</comment>
<evidence type="ECO:0000313" key="1">
    <source>
        <dbReference type="EMBL" id="KAJ9125007.1"/>
    </source>
</evidence>
<name>A0ACC2XP29_9TREE</name>